<feature type="domain" description="Peptidase S26" evidence="12">
    <location>
        <begin position="379"/>
        <end position="532"/>
    </location>
</feature>
<keyword evidence="9" id="KW-0809">Transit peptide</keyword>
<reference evidence="14" key="3">
    <citation type="submission" date="2020-12" db="UniProtKB">
        <authorList>
            <consortium name="EnsemblPlants"/>
        </authorList>
    </citation>
    <scope>IDENTIFICATION</scope>
</reference>
<organism evidence="13">
    <name type="scientific">Physcomitrium patens</name>
    <name type="common">Spreading-leaved earth moss</name>
    <name type="synonym">Physcomitrella patens</name>
    <dbReference type="NCBI Taxonomy" id="3218"/>
    <lineage>
        <taxon>Eukaryota</taxon>
        <taxon>Viridiplantae</taxon>
        <taxon>Streptophyta</taxon>
        <taxon>Embryophyta</taxon>
        <taxon>Bryophyta</taxon>
        <taxon>Bryophytina</taxon>
        <taxon>Bryopsida</taxon>
        <taxon>Funariidae</taxon>
        <taxon>Funariales</taxon>
        <taxon>Funariaceae</taxon>
        <taxon>Physcomitrium</taxon>
    </lineage>
</organism>
<feature type="active site" evidence="11">
    <location>
        <position position="402"/>
    </location>
</feature>
<dbReference type="Proteomes" id="UP000006727">
    <property type="component" value="Chromosome 23"/>
</dbReference>
<dbReference type="PANTHER" id="PTHR43390:SF1">
    <property type="entry name" value="CHLOROPLAST PROCESSING PEPTIDASE"/>
    <property type="match status" value="1"/>
</dbReference>
<gene>
    <name evidence="13" type="ORF">PHYPA_027738</name>
</gene>
<dbReference type="InterPro" id="IPR000223">
    <property type="entry name" value="Pept_S26A_signal_pept_1"/>
</dbReference>
<evidence type="ECO:0000256" key="3">
    <source>
        <dbReference type="ARBA" id="ARBA00004370"/>
    </source>
</evidence>
<evidence type="ECO:0000256" key="11">
    <source>
        <dbReference type="PIRSR" id="PIRSR600223-1"/>
    </source>
</evidence>
<dbReference type="Gramene" id="Pp3c23_7740V3.1">
    <property type="protein sequence ID" value="Pp3c23_7740V3.1"/>
    <property type="gene ID" value="Pp3c23_7740"/>
</dbReference>
<evidence type="ECO:0000256" key="6">
    <source>
        <dbReference type="ARBA" id="ARBA00022528"/>
    </source>
</evidence>
<evidence type="ECO:0000256" key="10">
    <source>
        <dbReference type="ARBA" id="ARBA00023136"/>
    </source>
</evidence>
<name>A0A2K1IIE7_PHYPA</name>
<comment type="similarity">
    <text evidence="4">Belongs to the peptidase S26 family.</text>
</comment>
<keyword evidence="7" id="KW-0934">Plastid</keyword>
<dbReference type="GO" id="GO:0006465">
    <property type="term" value="P:signal peptide processing"/>
    <property type="evidence" value="ECO:0000318"/>
    <property type="project" value="GO_Central"/>
</dbReference>
<dbReference type="InterPro" id="IPR019533">
    <property type="entry name" value="Peptidase_S26"/>
</dbReference>
<dbReference type="GO" id="GO:0004252">
    <property type="term" value="F:serine-type endopeptidase activity"/>
    <property type="evidence" value="ECO:0000318"/>
    <property type="project" value="GO_Central"/>
</dbReference>
<dbReference type="EC" id="3.4.21.89" evidence="5"/>
<dbReference type="EnsemblPlants" id="Pp3c23_7740V3.2">
    <property type="protein sequence ID" value="Pp3c23_7740V3.2"/>
    <property type="gene ID" value="Pp3c23_7740"/>
</dbReference>
<dbReference type="PaxDb" id="3218-PP1S10_253V6.1"/>
<dbReference type="PANTHER" id="PTHR43390">
    <property type="entry name" value="SIGNAL PEPTIDASE I"/>
    <property type="match status" value="1"/>
</dbReference>
<evidence type="ECO:0000256" key="5">
    <source>
        <dbReference type="ARBA" id="ARBA00013208"/>
    </source>
</evidence>
<evidence type="ECO:0000256" key="8">
    <source>
        <dbReference type="ARBA" id="ARBA00022801"/>
    </source>
</evidence>
<dbReference type="Gramene" id="Pp3c23_7740V3.2">
    <property type="protein sequence ID" value="Pp3c23_7740V3.2"/>
    <property type="gene ID" value="Pp3c23_7740"/>
</dbReference>
<dbReference type="Gene3D" id="2.10.109.10">
    <property type="entry name" value="Umud Fragment, subunit A"/>
    <property type="match status" value="1"/>
</dbReference>
<evidence type="ECO:0000256" key="7">
    <source>
        <dbReference type="ARBA" id="ARBA00022640"/>
    </source>
</evidence>
<evidence type="ECO:0000313" key="15">
    <source>
        <dbReference type="Proteomes" id="UP000006727"/>
    </source>
</evidence>
<proteinExistence type="inferred from homology"/>
<comment type="catalytic activity">
    <reaction evidence="1">
        <text>Cleavage of hydrophobic, N-terminal signal or leader sequences from secreted and periplasmic proteins.</text>
        <dbReference type="EC" id="3.4.21.89"/>
    </reaction>
</comment>
<evidence type="ECO:0000259" key="12">
    <source>
        <dbReference type="Pfam" id="PF10502"/>
    </source>
</evidence>
<sequence length="563" mass="63349">MVGNTDDESSAVDSECSEFFLVSGISCRGNRVLVFSSGLLFLNCLYQLIIMPQDMRAASAAFDYVTPHDTDNLEELVDSMTMIKRLLAGLSQMYMMETPISVHIPQKCLKILSFDDDIGLSPLRFRSCWIETKIRRQEEFVTSYLEPSVARYFQLGVRDDVIERVTTGMALHSLKPHALVTQAIEAINFQRSLPPHPERTPSLLLHSQLPATYQRIPPFLDCIPSLLMHSQIPAAFQRSLPPHPERTPSLLLHILIPATLQQILLYLLTFTISVLKSQKILRSHHGCLFEYPWCSGTSVARKSQVYELERLSAQSDTSNEVSADSINTSTAVDDFRTAVDDFSTAVDDCSTAVDDTEENDKLSWISKWSNLIADDGKTIINFTVALLFRWFIAEPRFIPSLSMYRTFYSGDFIIAEKVSYFFRKPGVNDIVIFKAPKSLLDKGCSPEEVFIKRVVAMAGDLVQVINGKLVVNGLIRIEDFTAEPLSYDMAPVKIPDDHVFVMGDNRNYSFDSSVWGPLPNKDILGRSVVRYWPLERLGSTVFDATELLKSSLPLLESKETAIS</sequence>
<dbReference type="EMBL" id="ABEU02000023">
    <property type="protein sequence ID" value="PNR29046.1"/>
    <property type="molecule type" value="Genomic_DNA"/>
</dbReference>
<accession>A0A2K1IIE7</accession>
<keyword evidence="10" id="KW-0472">Membrane</keyword>
<dbReference type="Pfam" id="PF10502">
    <property type="entry name" value="Peptidase_S26"/>
    <property type="match status" value="1"/>
</dbReference>
<dbReference type="InterPro" id="IPR036286">
    <property type="entry name" value="LexA/Signal_pep-like_sf"/>
</dbReference>
<evidence type="ECO:0000256" key="9">
    <source>
        <dbReference type="ARBA" id="ARBA00022946"/>
    </source>
</evidence>
<dbReference type="InParanoid" id="A0A2K1IIE7"/>
<dbReference type="NCBIfam" id="TIGR02227">
    <property type="entry name" value="sigpep_I_bact"/>
    <property type="match status" value="1"/>
</dbReference>
<comment type="subcellular location">
    <subcellularLocation>
        <location evidence="3">Membrane</location>
    </subcellularLocation>
    <subcellularLocation>
        <location evidence="2">Plastid</location>
        <location evidence="2">Chloroplast</location>
    </subcellularLocation>
</comment>
<evidence type="ECO:0000313" key="13">
    <source>
        <dbReference type="EMBL" id="PNR29046.1"/>
    </source>
</evidence>
<evidence type="ECO:0000313" key="14">
    <source>
        <dbReference type="EnsemblPlants" id="Pp3c23_7740V3.1"/>
    </source>
</evidence>
<dbReference type="AlphaFoldDB" id="A0A2K1IIE7"/>
<keyword evidence="6" id="KW-0150">Chloroplast</keyword>
<dbReference type="SUPFAM" id="SSF51306">
    <property type="entry name" value="LexA/Signal peptidase"/>
    <property type="match status" value="1"/>
</dbReference>
<dbReference type="STRING" id="3218.A0A2K1IIE7"/>
<dbReference type="GO" id="GO:0009535">
    <property type="term" value="C:chloroplast thylakoid membrane"/>
    <property type="evidence" value="ECO:0000318"/>
    <property type="project" value="GO_Central"/>
</dbReference>
<dbReference type="GO" id="GO:0009003">
    <property type="term" value="F:signal peptidase activity"/>
    <property type="evidence" value="ECO:0007669"/>
    <property type="project" value="UniProtKB-EC"/>
</dbReference>
<dbReference type="EnsemblPlants" id="Pp3c23_7740V3.1">
    <property type="protein sequence ID" value="Pp3c23_7740V3.1"/>
    <property type="gene ID" value="Pp3c23_7740"/>
</dbReference>
<evidence type="ECO:0000256" key="2">
    <source>
        <dbReference type="ARBA" id="ARBA00004229"/>
    </source>
</evidence>
<evidence type="ECO:0000256" key="1">
    <source>
        <dbReference type="ARBA" id="ARBA00000677"/>
    </source>
</evidence>
<keyword evidence="8" id="KW-0378">Hydrolase</keyword>
<dbReference type="PRINTS" id="PR00727">
    <property type="entry name" value="LEADERPTASE"/>
</dbReference>
<dbReference type="CDD" id="cd06530">
    <property type="entry name" value="S26_SPase_I"/>
    <property type="match status" value="1"/>
</dbReference>
<evidence type="ECO:0000256" key="4">
    <source>
        <dbReference type="ARBA" id="ARBA00009370"/>
    </source>
</evidence>
<keyword evidence="15" id="KW-1185">Reference proteome</keyword>
<protein>
    <recommendedName>
        <fullName evidence="5">signal peptidase I</fullName>
        <ecNumber evidence="5">3.4.21.89</ecNumber>
    </recommendedName>
</protein>
<feature type="active site" evidence="11">
    <location>
        <position position="452"/>
    </location>
</feature>
<dbReference type="FunFam" id="2.10.109.10:FF:000012">
    <property type="entry name" value="Peptidase/ serine-type peptidase"/>
    <property type="match status" value="1"/>
</dbReference>
<dbReference type="PROSITE" id="PS00761">
    <property type="entry name" value="SPASE_I_3"/>
    <property type="match status" value="1"/>
</dbReference>
<reference evidence="13 15" key="1">
    <citation type="journal article" date="2008" name="Science">
        <title>The Physcomitrella genome reveals evolutionary insights into the conquest of land by plants.</title>
        <authorList>
            <person name="Rensing S."/>
            <person name="Lang D."/>
            <person name="Zimmer A."/>
            <person name="Terry A."/>
            <person name="Salamov A."/>
            <person name="Shapiro H."/>
            <person name="Nishiyama T."/>
            <person name="Perroud P.-F."/>
            <person name="Lindquist E."/>
            <person name="Kamisugi Y."/>
            <person name="Tanahashi T."/>
            <person name="Sakakibara K."/>
            <person name="Fujita T."/>
            <person name="Oishi K."/>
            <person name="Shin-I T."/>
            <person name="Kuroki Y."/>
            <person name="Toyoda A."/>
            <person name="Suzuki Y."/>
            <person name="Hashimoto A."/>
            <person name="Yamaguchi K."/>
            <person name="Sugano A."/>
            <person name="Kohara Y."/>
            <person name="Fujiyama A."/>
            <person name="Anterola A."/>
            <person name="Aoki S."/>
            <person name="Ashton N."/>
            <person name="Barbazuk W.B."/>
            <person name="Barker E."/>
            <person name="Bennetzen J."/>
            <person name="Bezanilla M."/>
            <person name="Blankenship R."/>
            <person name="Cho S.H."/>
            <person name="Dutcher S."/>
            <person name="Estelle M."/>
            <person name="Fawcett J.A."/>
            <person name="Gundlach H."/>
            <person name="Hanada K."/>
            <person name="Heyl A."/>
            <person name="Hicks K.A."/>
            <person name="Hugh J."/>
            <person name="Lohr M."/>
            <person name="Mayer K."/>
            <person name="Melkozernov A."/>
            <person name="Murata T."/>
            <person name="Nelson D."/>
            <person name="Pils B."/>
            <person name="Prigge M."/>
            <person name="Reiss B."/>
            <person name="Renner T."/>
            <person name="Rombauts S."/>
            <person name="Rushton P."/>
            <person name="Sanderfoot A."/>
            <person name="Schween G."/>
            <person name="Shiu S.-H."/>
            <person name="Stueber K."/>
            <person name="Theodoulou F.L."/>
            <person name="Tu H."/>
            <person name="Van de Peer Y."/>
            <person name="Verrier P.J."/>
            <person name="Waters E."/>
            <person name="Wood A."/>
            <person name="Yang L."/>
            <person name="Cove D."/>
            <person name="Cuming A."/>
            <person name="Hasebe M."/>
            <person name="Lucas S."/>
            <person name="Mishler D.B."/>
            <person name="Reski R."/>
            <person name="Grigoriev I."/>
            <person name="Quatrano R.S."/>
            <person name="Boore J.L."/>
        </authorList>
    </citation>
    <scope>NUCLEOTIDE SEQUENCE [LARGE SCALE GENOMIC DNA]</scope>
    <source>
        <strain evidence="14 15">cv. Gransden 2004</strain>
    </source>
</reference>
<dbReference type="GO" id="GO:0010027">
    <property type="term" value="P:thylakoid membrane organization"/>
    <property type="evidence" value="ECO:0000318"/>
    <property type="project" value="GO_Central"/>
</dbReference>
<dbReference type="InterPro" id="IPR019758">
    <property type="entry name" value="Pept_S26A_signal_pept_1_CS"/>
</dbReference>
<reference evidence="13 15" key="2">
    <citation type="journal article" date="2018" name="Plant J.">
        <title>The Physcomitrella patens chromosome-scale assembly reveals moss genome structure and evolution.</title>
        <authorList>
            <person name="Lang D."/>
            <person name="Ullrich K.K."/>
            <person name="Murat F."/>
            <person name="Fuchs J."/>
            <person name="Jenkins J."/>
            <person name="Haas F.B."/>
            <person name="Piednoel M."/>
            <person name="Gundlach H."/>
            <person name="Van Bel M."/>
            <person name="Meyberg R."/>
            <person name="Vives C."/>
            <person name="Morata J."/>
            <person name="Symeonidi A."/>
            <person name="Hiss M."/>
            <person name="Muchero W."/>
            <person name="Kamisugi Y."/>
            <person name="Saleh O."/>
            <person name="Blanc G."/>
            <person name="Decker E.L."/>
            <person name="van Gessel N."/>
            <person name="Grimwood J."/>
            <person name="Hayes R.D."/>
            <person name="Graham S.W."/>
            <person name="Gunter L.E."/>
            <person name="McDaniel S.F."/>
            <person name="Hoernstein S.N.W."/>
            <person name="Larsson A."/>
            <person name="Li F.W."/>
            <person name="Perroud P.F."/>
            <person name="Phillips J."/>
            <person name="Ranjan P."/>
            <person name="Rokshar D.S."/>
            <person name="Rothfels C.J."/>
            <person name="Schneider L."/>
            <person name="Shu S."/>
            <person name="Stevenson D.W."/>
            <person name="Thummler F."/>
            <person name="Tillich M."/>
            <person name="Villarreal Aguilar J.C."/>
            <person name="Widiez T."/>
            <person name="Wong G.K."/>
            <person name="Wymore A."/>
            <person name="Zhang Y."/>
            <person name="Zimmer A.D."/>
            <person name="Quatrano R.S."/>
            <person name="Mayer K.F.X."/>
            <person name="Goodstein D."/>
            <person name="Casacuberta J.M."/>
            <person name="Vandepoele K."/>
            <person name="Reski R."/>
            <person name="Cuming A.C."/>
            <person name="Tuskan G.A."/>
            <person name="Maumus F."/>
            <person name="Salse J."/>
            <person name="Schmutz J."/>
            <person name="Rensing S.A."/>
        </authorList>
    </citation>
    <scope>NUCLEOTIDE SEQUENCE [LARGE SCALE GENOMIC DNA]</scope>
    <source>
        <strain evidence="14 15">cv. Gransden 2004</strain>
    </source>
</reference>